<accession>A0ABT3BI75</accession>
<dbReference type="SMART" id="SM00895">
    <property type="entry name" value="FCD"/>
    <property type="match status" value="1"/>
</dbReference>
<dbReference type="Gene3D" id="1.20.120.530">
    <property type="entry name" value="GntR ligand-binding domain-like"/>
    <property type="match status" value="1"/>
</dbReference>
<evidence type="ECO:0000313" key="5">
    <source>
        <dbReference type="EMBL" id="MCV3272819.1"/>
    </source>
</evidence>
<dbReference type="Pfam" id="PF00392">
    <property type="entry name" value="GntR"/>
    <property type="match status" value="1"/>
</dbReference>
<evidence type="ECO:0000313" key="6">
    <source>
        <dbReference type="Proteomes" id="UP001208690"/>
    </source>
</evidence>
<keyword evidence="6" id="KW-1185">Reference proteome</keyword>
<dbReference type="InterPro" id="IPR036388">
    <property type="entry name" value="WH-like_DNA-bd_sf"/>
</dbReference>
<dbReference type="SMART" id="SM00345">
    <property type="entry name" value="HTH_GNTR"/>
    <property type="match status" value="1"/>
</dbReference>
<dbReference type="PROSITE" id="PS50949">
    <property type="entry name" value="HTH_GNTR"/>
    <property type="match status" value="1"/>
</dbReference>
<dbReference type="Proteomes" id="UP001208690">
    <property type="component" value="Unassembled WGS sequence"/>
</dbReference>
<dbReference type="InterPro" id="IPR011711">
    <property type="entry name" value="GntR_C"/>
</dbReference>
<dbReference type="InterPro" id="IPR000524">
    <property type="entry name" value="Tscrpt_reg_HTH_GntR"/>
</dbReference>
<comment type="caution">
    <text evidence="5">The sequence shown here is derived from an EMBL/GenBank/DDBJ whole genome shotgun (WGS) entry which is preliminary data.</text>
</comment>
<reference evidence="5 6" key="1">
    <citation type="submission" date="2022-04" db="EMBL/GenBank/DDBJ databases">
        <title>Roseobacter sp. WL0113 is a bacterium isolated from neritic sediment.</title>
        <authorList>
            <person name="Wang L."/>
            <person name="He W."/>
            <person name="Zhang D.-F."/>
        </authorList>
    </citation>
    <scope>NUCLEOTIDE SEQUENCE [LARGE SCALE GENOMIC DNA]</scope>
    <source>
        <strain evidence="5 6">WL0113</strain>
    </source>
</reference>
<keyword evidence="1" id="KW-0805">Transcription regulation</keyword>
<feature type="domain" description="HTH gntR-type" evidence="4">
    <location>
        <begin position="11"/>
        <end position="78"/>
    </location>
</feature>
<dbReference type="RefSeq" id="WP_263845137.1">
    <property type="nucleotide sequence ID" value="NZ_JALIEB010000010.1"/>
</dbReference>
<gene>
    <name evidence="5" type="ORF">MUB52_15400</name>
</gene>
<protein>
    <submittedName>
        <fullName evidence="5">GntR family transcriptional regulator</fullName>
    </submittedName>
</protein>
<dbReference type="SUPFAM" id="SSF48008">
    <property type="entry name" value="GntR ligand-binding domain-like"/>
    <property type="match status" value="1"/>
</dbReference>
<dbReference type="InterPro" id="IPR036390">
    <property type="entry name" value="WH_DNA-bd_sf"/>
</dbReference>
<evidence type="ECO:0000256" key="2">
    <source>
        <dbReference type="ARBA" id="ARBA00023125"/>
    </source>
</evidence>
<name>A0ABT3BI75_9RHOB</name>
<dbReference type="Gene3D" id="1.10.10.10">
    <property type="entry name" value="Winged helix-like DNA-binding domain superfamily/Winged helix DNA-binding domain"/>
    <property type="match status" value="1"/>
</dbReference>
<sequence length="226" mass="25538">MQGFSDVLERRTTTDLVFDQLRDEIVSLELLPGAKVSEADVARRFGVSRQPVRDAFNRLESLDLLVIQPQKATKVRGFSMERIDHARFVRLAVELEVIRSACAIWDPSREAALQENLDEQQAVIDAGKPEAFHALDYAFHKLICELGGHPLAFGTIEECKQRIDRLCMLSLGRAREAATLLEDHKEIAAALNRRDAETAAQVARRHLARLDDTIAEVHRTHAEFFD</sequence>
<dbReference type="SUPFAM" id="SSF46785">
    <property type="entry name" value="Winged helix' DNA-binding domain"/>
    <property type="match status" value="1"/>
</dbReference>
<dbReference type="PANTHER" id="PTHR43537:SF49">
    <property type="entry name" value="TRANSCRIPTIONAL REGULATORY PROTEIN"/>
    <property type="match status" value="1"/>
</dbReference>
<dbReference type="InterPro" id="IPR008920">
    <property type="entry name" value="TF_FadR/GntR_C"/>
</dbReference>
<dbReference type="PANTHER" id="PTHR43537">
    <property type="entry name" value="TRANSCRIPTIONAL REGULATOR, GNTR FAMILY"/>
    <property type="match status" value="1"/>
</dbReference>
<dbReference type="CDD" id="cd07377">
    <property type="entry name" value="WHTH_GntR"/>
    <property type="match status" value="1"/>
</dbReference>
<dbReference type="Pfam" id="PF07729">
    <property type="entry name" value="FCD"/>
    <property type="match status" value="1"/>
</dbReference>
<evidence type="ECO:0000256" key="3">
    <source>
        <dbReference type="ARBA" id="ARBA00023163"/>
    </source>
</evidence>
<organism evidence="5 6">
    <name type="scientific">Roseobacter sinensis</name>
    <dbReference type="NCBI Taxonomy" id="2931391"/>
    <lineage>
        <taxon>Bacteria</taxon>
        <taxon>Pseudomonadati</taxon>
        <taxon>Pseudomonadota</taxon>
        <taxon>Alphaproteobacteria</taxon>
        <taxon>Rhodobacterales</taxon>
        <taxon>Roseobacteraceae</taxon>
        <taxon>Roseobacter</taxon>
    </lineage>
</organism>
<proteinExistence type="predicted"/>
<evidence type="ECO:0000256" key="1">
    <source>
        <dbReference type="ARBA" id="ARBA00023015"/>
    </source>
</evidence>
<dbReference type="EMBL" id="JALIEB010000010">
    <property type="protein sequence ID" value="MCV3272819.1"/>
    <property type="molecule type" value="Genomic_DNA"/>
</dbReference>
<keyword evidence="2" id="KW-0238">DNA-binding</keyword>
<evidence type="ECO:0000259" key="4">
    <source>
        <dbReference type="PROSITE" id="PS50949"/>
    </source>
</evidence>
<keyword evidence="3" id="KW-0804">Transcription</keyword>